<reference evidence="2" key="1">
    <citation type="submission" date="2023-03" db="EMBL/GenBank/DDBJ databases">
        <title>Actinoallomurus iriomotensis NBRC 103681.</title>
        <authorList>
            <person name="Ichikawa N."/>
            <person name="Sato H."/>
            <person name="Tonouchi N."/>
        </authorList>
    </citation>
    <scope>NUCLEOTIDE SEQUENCE</scope>
    <source>
        <strain evidence="2">NBRC 103681</strain>
    </source>
</reference>
<comment type="caution">
    <text evidence="2">The sequence shown here is derived from an EMBL/GenBank/DDBJ whole genome shotgun (WGS) entry which is preliminary data.</text>
</comment>
<gene>
    <name evidence="2" type="ORF">Airi01_048050</name>
</gene>
<organism evidence="2 3">
    <name type="scientific">Actinoallomurus iriomotensis</name>
    <dbReference type="NCBI Taxonomy" id="478107"/>
    <lineage>
        <taxon>Bacteria</taxon>
        <taxon>Bacillati</taxon>
        <taxon>Actinomycetota</taxon>
        <taxon>Actinomycetes</taxon>
        <taxon>Streptosporangiales</taxon>
        <taxon>Thermomonosporaceae</taxon>
        <taxon>Actinoallomurus</taxon>
    </lineage>
</organism>
<keyword evidence="1" id="KW-0812">Transmembrane</keyword>
<evidence type="ECO:0000313" key="2">
    <source>
        <dbReference type="EMBL" id="GLY76538.1"/>
    </source>
</evidence>
<proteinExistence type="predicted"/>
<sequence>MGSESRVGSPAATAGNLALLVSGVLLLLDVLSPRVQVELASILLVIAGVGLRIEAAIRGRATDDERPT</sequence>
<name>A0A9W6VLJ6_9ACTN</name>
<protein>
    <submittedName>
        <fullName evidence="2">Uncharacterized protein</fullName>
    </submittedName>
</protein>
<dbReference type="Proteomes" id="UP001165135">
    <property type="component" value="Unassembled WGS sequence"/>
</dbReference>
<keyword evidence="1" id="KW-1133">Transmembrane helix</keyword>
<feature type="transmembrane region" description="Helical" evidence="1">
    <location>
        <begin position="7"/>
        <end position="27"/>
    </location>
</feature>
<evidence type="ECO:0000313" key="3">
    <source>
        <dbReference type="Proteomes" id="UP001165135"/>
    </source>
</evidence>
<feature type="transmembrane region" description="Helical" evidence="1">
    <location>
        <begin position="39"/>
        <end position="57"/>
    </location>
</feature>
<keyword evidence="1" id="KW-0472">Membrane</keyword>
<accession>A0A9W6VLJ6</accession>
<evidence type="ECO:0000256" key="1">
    <source>
        <dbReference type="SAM" id="Phobius"/>
    </source>
</evidence>
<dbReference type="EMBL" id="BSTJ01000006">
    <property type="protein sequence ID" value="GLY76538.1"/>
    <property type="molecule type" value="Genomic_DNA"/>
</dbReference>
<dbReference type="AlphaFoldDB" id="A0A9W6VLJ6"/>